<protein>
    <recommendedName>
        <fullName evidence="8">Major facilitator superfamily (MFS) profile domain-containing protein</fullName>
    </recommendedName>
</protein>
<feature type="transmembrane region" description="Helical" evidence="7">
    <location>
        <begin position="159"/>
        <end position="180"/>
    </location>
</feature>
<keyword evidence="6 7" id="KW-0472">Membrane</keyword>
<keyword evidence="2" id="KW-0813">Transport</keyword>
<evidence type="ECO:0000256" key="2">
    <source>
        <dbReference type="ARBA" id="ARBA00022448"/>
    </source>
</evidence>
<dbReference type="InterPro" id="IPR036259">
    <property type="entry name" value="MFS_trans_sf"/>
</dbReference>
<dbReference type="PATRIC" id="fig|301375.6.peg.1662"/>
<feature type="transmembrane region" description="Helical" evidence="7">
    <location>
        <begin position="34"/>
        <end position="52"/>
    </location>
</feature>
<keyword evidence="5 7" id="KW-1133">Transmembrane helix</keyword>
<proteinExistence type="predicted"/>
<dbReference type="EMBL" id="LGFT01000032">
    <property type="protein sequence ID" value="KUK44178.1"/>
    <property type="molecule type" value="Genomic_DNA"/>
</dbReference>
<dbReference type="GO" id="GO:0022857">
    <property type="term" value="F:transmembrane transporter activity"/>
    <property type="evidence" value="ECO:0007669"/>
    <property type="project" value="InterPro"/>
</dbReference>
<feature type="domain" description="Major facilitator superfamily (MFS) profile" evidence="8">
    <location>
        <begin position="4"/>
        <end position="209"/>
    </location>
</feature>
<evidence type="ECO:0000259" key="8">
    <source>
        <dbReference type="PROSITE" id="PS50850"/>
    </source>
</evidence>
<evidence type="ECO:0000313" key="12">
    <source>
        <dbReference type="Proteomes" id="UP000057043"/>
    </source>
</evidence>
<feature type="transmembrane region" description="Helical" evidence="7">
    <location>
        <begin position="73"/>
        <end position="91"/>
    </location>
</feature>
<dbReference type="PANTHER" id="PTHR23517">
    <property type="entry name" value="RESISTANCE PROTEIN MDTM, PUTATIVE-RELATED-RELATED"/>
    <property type="match status" value="1"/>
</dbReference>
<reference evidence="10" key="1">
    <citation type="journal article" date="2015" name="MBio">
        <title>Genome-resolved metagenomic analysis reveals roles for candidate phyla and other microbial community members in biogeochemical transformations in oil reservoirs.</title>
        <authorList>
            <person name="Hu P."/>
            <person name="Tom L."/>
            <person name="Singh A."/>
            <person name="Thomas B.C."/>
            <person name="Baker B.J."/>
            <person name="Piceno Y.M."/>
            <person name="Andersen G.L."/>
            <person name="Banfield J.F."/>
        </authorList>
    </citation>
    <scope>NUCLEOTIDE SEQUENCE [LARGE SCALE GENOMIC DNA]</scope>
    <source>
        <strain evidence="10">56_747</strain>
    </source>
</reference>
<evidence type="ECO:0000256" key="1">
    <source>
        <dbReference type="ARBA" id="ARBA00004651"/>
    </source>
</evidence>
<dbReference type="PROSITE" id="PS50850">
    <property type="entry name" value="MFS"/>
    <property type="match status" value="1"/>
</dbReference>
<dbReference type="Gene3D" id="1.20.1250.20">
    <property type="entry name" value="MFS general substrate transporter like domains"/>
    <property type="match status" value="1"/>
</dbReference>
<feature type="transmembrane region" description="Helical" evidence="7">
    <location>
        <begin position="103"/>
        <end position="121"/>
    </location>
</feature>
<reference evidence="11 12" key="2">
    <citation type="journal article" date="2015" name="MBio">
        <title>Genome-Resolved Metagenomic Analysis Reveals Roles for Candidate Phyla and Other Microbial Community Members in Biogeochemical Transformations in Oil Reservoirs.</title>
        <authorList>
            <person name="Hu P."/>
            <person name="Tom L."/>
            <person name="Singh A."/>
            <person name="Thomas B.C."/>
            <person name="Baker B.J."/>
            <person name="Piceno Y.M."/>
            <person name="Andersen G.L."/>
            <person name="Banfield J.F."/>
        </authorList>
    </citation>
    <scope>NUCLEOTIDE SEQUENCE [LARGE SCALE GENOMIC DNA]</scope>
    <source>
        <strain evidence="9">57_489</strain>
    </source>
</reference>
<dbReference type="PANTHER" id="PTHR23517:SF3">
    <property type="entry name" value="INTEGRAL MEMBRANE TRANSPORT PROTEIN"/>
    <property type="match status" value="1"/>
</dbReference>
<accession>A0A117MCS9</accession>
<comment type="caution">
    <text evidence="10">The sequence shown here is derived from an EMBL/GenBank/DDBJ whole genome shotgun (WGS) entry which is preliminary data.</text>
</comment>
<gene>
    <name evidence="9" type="ORF">XD72_1434</name>
    <name evidence="10" type="ORF">XE07_0744</name>
</gene>
<dbReference type="GO" id="GO:0005886">
    <property type="term" value="C:plasma membrane"/>
    <property type="evidence" value="ECO:0007669"/>
    <property type="project" value="UniProtKB-SubCell"/>
</dbReference>
<evidence type="ECO:0000256" key="7">
    <source>
        <dbReference type="SAM" id="Phobius"/>
    </source>
</evidence>
<evidence type="ECO:0000313" key="10">
    <source>
        <dbReference type="EMBL" id="KUK96972.1"/>
    </source>
</evidence>
<comment type="subcellular location">
    <subcellularLocation>
        <location evidence="1">Cell membrane</location>
        <topology evidence="1">Multi-pass membrane protein</topology>
    </subcellularLocation>
</comment>
<keyword evidence="3" id="KW-1003">Cell membrane</keyword>
<evidence type="ECO:0000313" key="11">
    <source>
        <dbReference type="Proteomes" id="UP000053961"/>
    </source>
</evidence>
<dbReference type="EMBL" id="LGHB01000006">
    <property type="protein sequence ID" value="KUK96972.1"/>
    <property type="molecule type" value="Genomic_DNA"/>
</dbReference>
<dbReference type="InterPro" id="IPR011701">
    <property type="entry name" value="MFS"/>
</dbReference>
<dbReference type="AlphaFoldDB" id="A0A117MCS9"/>
<sequence length="209" mass="22224">MNRTIKLLMLSDIFVLTGFGLIQPILAIFINEGVAGGTILTAGVASTLFLVTKSLVQLPFSRYIDESENKTRWLILGTALIASVPVMYIFIDNIYQVYLAEMLYGIGSGLAYPTWVGLWSLNLNPGRESFEWSVYSTSTGLGTAATAAAGAAIASLAGFTVTFILTGLMCVLGCGILLMLDHESASKGREAAILGEGKSKSGLDRLSPD</sequence>
<evidence type="ECO:0000256" key="6">
    <source>
        <dbReference type="ARBA" id="ARBA00023136"/>
    </source>
</evidence>
<dbReference type="InterPro" id="IPR050171">
    <property type="entry name" value="MFS_Transporters"/>
</dbReference>
<feature type="transmembrane region" description="Helical" evidence="7">
    <location>
        <begin position="133"/>
        <end position="153"/>
    </location>
</feature>
<dbReference type="Proteomes" id="UP000053961">
    <property type="component" value="Unassembled WGS sequence"/>
</dbReference>
<evidence type="ECO:0000256" key="3">
    <source>
        <dbReference type="ARBA" id="ARBA00022475"/>
    </source>
</evidence>
<dbReference type="Proteomes" id="UP000057043">
    <property type="component" value="Unassembled WGS sequence"/>
</dbReference>
<dbReference type="Pfam" id="PF07690">
    <property type="entry name" value="MFS_1"/>
    <property type="match status" value="1"/>
</dbReference>
<feature type="transmembrane region" description="Helical" evidence="7">
    <location>
        <begin position="7"/>
        <end position="28"/>
    </location>
</feature>
<evidence type="ECO:0000256" key="5">
    <source>
        <dbReference type="ARBA" id="ARBA00022989"/>
    </source>
</evidence>
<name>A0A117MCS9_9EURY</name>
<organism evidence="10 11">
    <name type="scientific">Methanothrix harundinacea</name>
    <dbReference type="NCBI Taxonomy" id="301375"/>
    <lineage>
        <taxon>Archaea</taxon>
        <taxon>Methanobacteriati</taxon>
        <taxon>Methanobacteriota</taxon>
        <taxon>Stenosarchaea group</taxon>
        <taxon>Methanomicrobia</taxon>
        <taxon>Methanotrichales</taxon>
        <taxon>Methanotrichaceae</taxon>
        <taxon>Methanothrix</taxon>
    </lineage>
</organism>
<evidence type="ECO:0000313" key="9">
    <source>
        <dbReference type="EMBL" id="KUK44178.1"/>
    </source>
</evidence>
<evidence type="ECO:0000256" key="4">
    <source>
        <dbReference type="ARBA" id="ARBA00022692"/>
    </source>
</evidence>
<keyword evidence="4 7" id="KW-0812">Transmembrane</keyword>
<dbReference type="InterPro" id="IPR020846">
    <property type="entry name" value="MFS_dom"/>
</dbReference>
<dbReference type="SUPFAM" id="SSF103473">
    <property type="entry name" value="MFS general substrate transporter"/>
    <property type="match status" value="1"/>
</dbReference>